<name>A0A8C5C8W4_GADMO</name>
<evidence type="ECO:0000256" key="4">
    <source>
        <dbReference type="ARBA" id="ARBA00023134"/>
    </source>
</evidence>
<feature type="transmembrane region" description="Helical" evidence="5">
    <location>
        <begin position="194"/>
        <end position="212"/>
    </location>
</feature>
<keyword evidence="5" id="KW-1133">Transmembrane helix</keyword>
<dbReference type="GeneTree" id="ENSGT00950000183007"/>
<dbReference type="InterPro" id="IPR007743">
    <property type="entry name" value="Immunity-related_GTPase-like"/>
</dbReference>
<accession>A0A8C5C8W4</accession>
<reference evidence="7" key="2">
    <citation type="submission" date="2025-09" db="UniProtKB">
        <authorList>
            <consortium name="Ensembl"/>
        </authorList>
    </citation>
    <scope>IDENTIFICATION</scope>
</reference>
<protein>
    <recommendedName>
        <fullName evidence="6">IRG-type G domain-containing protein</fullName>
    </recommendedName>
</protein>
<keyword evidence="5" id="KW-0472">Membrane</keyword>
<evidence type="ECO:0000256" key="3">
    <source>
        <dbReference type="ARBA" id="ARBA00022801"/>
    </source>
</evidence>
<proteinExistence type="inferred from homology"/>
<keyword evidence="3" id="KW-0378">Hydrolase</keyword>
<feature type="transmembrane region" description="Helical" evidence="5">
    <location>
        <begin position="246"/>
        <end position="263"/>
    </location>
</feature>
<dbReference type="AlphaFoldDB" id="A0A8C5C8W4"/>
<dbReference type="GO" id="GO:0005525">
    <property type="term" value="F:GTP binding"/>
    <property type="evidence" value="ECO:0007669"/>
    <property type="project" value="UniProtKB-KW"/>
</dbReference>
<feature type="domain" description="IRG-type G" evidence="6">
    <location>
        <begin position="1"/>
        <end position="138"/>
    </location>
</feature>
<dbReference type="PROSITE" id="PS51716">
    <property type="entry name" value="G_IRG"/>
    <property type="match status" value="1"/>
</dbReference>
<keyword evidence="5" id="KW-0812">Transmembrane</keyword>
<dbReference type="Gene3D" id="3.40.50.300">
    <property type="entry name" value="P-loop containing nucleotide triphosphate hydrolases"/>
    <property type="match status" value="1"/>
</dbReference>
<dbReference type="GO" id="GO:0016787">
    <property type="term" value="F:hydrolase activity"/>
    <property type="evidence" value="ECO:0007669"/>
    <property type="project" value="UniProtKB-KW"/>
</dbReference>
<evidence type="ECO:0000256" key="1">
    <source>
        <dbReference type="ARBA" id="ARBA00005429"/>
    </source>
</evidence>
<keyword evidence="4" id="KW-0342">GTP-binding</keyword>
<dbReference type="InterPro" id="IPR051515">
    <property type="entry name" value="IRG"/>
</dbReference>
<dbReference type="Ensembl" id="ENSGMOT00000064296.1">
    <property type="protein sequence ID" value="ENSGMOP00000058159.1"/>
    <property type="gene ID" value="ENSGMOG00000034479.1"/>
</dbReference>
<dbReference type="OMA" id="ESHKKHI"/>
<dbReference type="InterPro" id="IPR030385">
    <property type="entry name" value="G_IRG_dom"/>
</dbReference>
<dbReference type="InterPro" id="IPR027417">
    <property type="entry name" value="P-loop_NTPase"/>
</dbReference>
<reference evidence="7" key="1">
    <citation type="submission" date="2025-08" db="UniProtKB">
        <authorList>
            <consortium name="Ensembl"/>
        </authorList>
    </citation>
    <scope>IDENTIFICATION</scope>
</reference>
<dbReference type="Proteomes" id="UP000694546">
    <property type="component" value="Chromosome 8"/>
</dbReference>
<evidence type="ECO:0000256" key="2">
    <source>
        <dbReference type="ARBA" id="ARBA00022741"/>
    </source>
</evidence>
<keyword evidence="2" id="KW-0547">Nucleotide-binding</keyword>
<dbReference type="FunFam" id="3.40.50.300:FF:000541">
    <property type="entry name" value="Immunity related GTPase M"/>
    <property type="match status" value="1"/>
</dbReference>
<dbReference type="Pfam" id="PF05049">
    <property type="entry name" value="IIGP"/>
    <property type="match status" value="1"/>
</dbReference>
<dbReference type="PANTHER" id="PTHR32341">
    <property type="entry name" value="INTERFERON-INDUCIBLE GTPASE"/>
    <property type="match status" value="1"/>
</dbReference>
<dbReference type="PANTHER" id="PTHR32341:SF10">
    <property type="entry name" value="INTERFERON-INDUCIBLE GTPASE 5"/>
    <property type="match status" value="1"/>
</dbReference>
<sequence length="312" mass="35109">MPYPHPKLQNVTLWDLPGVGTTKFPADKYLEHFKFEHFDFFIIVSADRFTENDAKLAKEITKMGKKFYFVRSKIDHNLSDAERSQRDYNKENKLQQIRKSCIQGLEALGMTSPRVFLVSSFDLHLYDFPALQETMERELDALKKDVLILALPNVSISTIHKKQEVFLSQIKYYALLSAAVAIAPIPGLSIGVDLGLLVILLTTYVLVLGLDVKTLLKLSTTSSIPLADIEAEFKCLCSGKEIDKGLIITMLGSLSLMMSAAALEEGSRFIPFFGWLIAATVSYTSMVFFLKFVLDRLCDDATNVLKKVKHIK</sequence>
<feature type="transmembrane region" description="Helical" evidence="5">
    <location>
        <begin position="269"/>
        <end position="290"/>
    </location>
</feature>
<dbReference type="SUPFAM" id="SSF52540">
    <property type="entry name" value="P-loop containing nucleoside triphosphate hydrolases"/>
    <property type="match status" value="1"/>
</dbReference>
<evidence type="ECO:0000313" key="7">
    <source>
        <dbReference type="Ensembl" id="ENSGMOP00000058159.1"/>
    </source>
</evidence>
<evidence type="ECO:0000259" key="6">
    <source>
        <dbReference type="PROSITE" id="PS51716"/>
    </source>
</evidence>
<evidence type="ECO:0000313" key="8">
    <source>
        <dbReference type="Proteomes" id="UP000694546"/>
    </source>
</evidence>
<comment type="similarity">
    <text evidence="1">Belongs to the TRAFAC class dynamin-like GTPase superfamily. IRG family.</text>
</comment>
<dbReference type="GO" id="GO:0016020">
    <property type="term" value="C:membrane"/>
    <property type="evidence" value="ECO:0007669"/>
    <property type="project" value="InterPro"/>
</dbReference>
<evidence type="ECO:0000256" key="5">
    <source>
        <dbReference type="SAM" id="Phobius"/>
    </source>
</evidence>
<organism evidence="7 8">
    <name type="scientific">Gadus morhua</name>
    <name type="common">Atlantic cod</name>
    <dbReference type="NCBI Taxonomy" id="8049"/>
    <lineage>
        <taxon>Eukaryota</taxon>
        <taxon>Metazoa</taxon>
        <taxon>Chordata</taxon>
        <taxon>Craniata</taxon>
        <taxon>Vertebrata</taxon>
        <taxon>Euteleostomi</taxon>
        <taxon>Actinopterygii</taxon>
        <taxon>Neopterygii</taxon>
        <taxon>Teleostei</taxon>
        <taxon>Neoteleostei</taxon>
        <taxon>Acanthomorphata</taxon>
        <taxon>Zeiogadaria</taxon>
        <taxon>Gadariae</taxon>
        <taxon>Gadiformes</taxon>
        <taxon>Gadoidei</taxon>
        <taxon>Gadidae</taxon>
        <taxon>Gadus</taxon>
    </lineage>
</organism>
<keyword evidence="8" id="KW-1185">Reference proteome</keyword>